<sequence>MTKWSPELRTAIWSSYRISGTLAVDRFIDSVETLVARHEALRTELVELPQGDAWQRLVSPPKRDDLLVRERVLARTEGQFDRYVRHSVAREQAKPWDGSGPPFRFLLLRYAPDLHAFVTGFSHLAVDGVGSEILMRDLMRIHRQTEAGRPTDPPSRRFVESAQRQADALKRRARHAKAYDFSKVPPVTQFQVRPSSRHEDSIRLSRESRLSLTGAELDVLRQSADRHQCTEFHWVLAAFALAVFRFTQQDRVKISVPVNLRGTADREVVGMYAVAVPVVIDRPAGPEHLRRYPKEVGNAVLRATALYRTGDVERLDTSLTAQSEGWGARCRHDLTVNYRKMQGMSRGSFARLDWGEYQPRIDYSFSGVGLRVFSFADALDVHAILNSSVFSVDATTGLVQALRENLTSPRAWARSCTAAAARDLVTLRDAGGATVVSADIGKVEEALRRHPSVGTASVFHRTGRAGDTYLCAETTVRGGTTEDSLREYLLDLGAHSPYILAPSRISVSTTPS</sequence>
<dbReference type="RefSeq" id="WP_326705306.1">
    <property type="nucleotide sequence ID" value="NZ_CP108861.1"/>
</dbReference>
<dbReference type="Proteomes" id="UP001356428">
    <property type="component" value="Chromosome"/>
</dbReference>
<dbReference type="EMBL" id="CP109083">
    <property type="protein sequence ID" value="WSB08292.1"/>
    <property type="molecule type" value="Genomic_DNA"/>
</dbReference>
<dbReference type="InterPro" id="IPR001242">
    <property type="entry name" value="Condensation_dom"/>
</dbReference>
<dbReference type="PANTHER" id="PTHR45527">
    <property type="entry name" value="NONRIBOSOMAL PEPTIDE SYNTHETASE"/>
    <property type="match status" value="1"/>
</dbReference>
<organism evidence="2 3">
    <name type="scientific">Streptomyces cyaneofuscatus</name>
    <dbReference type="NCBI Taxonomy" id="66883"/>
    <lineage>
        <taxon>Bacteria</taxon>
        <taxon>Bacillati</taxon>
        <taxon>Actinomycetota</taxon>
        <taxon>Actinomycetes</taxon>
        <taxon>Kitasatosporales</taxon>
        <taxon>Streptomycetaceae</taxon>
        <taxon>Streptomyces</taxon>
    </lineage>
</organism>
<evidence type="ECO:0000313" key="2">
    <source>
        <dbReference type="EMBL" id="WSB08292.1"/>
    </source>
</evidence>
<keyword evidence="3" id="KW-1185">Reference proteome</keyword>
<feature type="domain" description="Condensation" evidence="1">
    <location>
        <begin position="16"/>
        <end position="303"/>
    </location>
</feature>
<protein>
    <submittedName>
        <fullName evidence="2">Condensation domain-containing protein</fullName>
    </submittedName>
</protein>
<dbReference type="InterPro" id="IPR045851">
    <property type="entry name" value="AMP-bd_C_sf"/>
</dbReference>
<dbReference type="Pfam" id="PF00668">
    <property type="entry name" value="Condensation"/>
    <property type="match status" value="1"/>
</dbReference>
<dbReference type="SUPFAM" id="SSF52777">
    <property type="entry name" value="CoA-dependent acyltransferases"/>
    <property type="match status" value="2"/>
</dbReference>
<dbReference type="Gene3D" id="3.30.559.10">
    <property type="entry name" value="Chloramphenicol acetyltransferase-like domain"/>
    <property type="match status" value="1"/>
</dbReference>
<dbReference type="PANTHER" id="PTHR45527:SF1">
    <property type="entry name" value="FATTY ACID SYNTHASE"/>
    <property type="match status" value="1"/>
</dbReference>
<dbReference type="InterPro" id="IPR023213">
    <property type="entry name" value="CAT-like_dom_sf"/>
</dbReference>
<gene>
    <name evidence="2" type="ORF">OG849_14015</name>
</gene>
<evidence type="ECO:0000259" key="1">
    <source>
        <dbReference type="Pfam" id="PF00668"/>
    </source>
</evidence>
<reference evidence="2 3" key="1">
    <citation type="submission" date="2022-10" db="EMBL/GenBank/DDBJ databases">
        <title>The complete genomes of actinobacterial strains from the NBC collection.</title>
        <authorList>
            <person name="Joergensen T.S."/>
            <person name="Alvarez Arevalo M."/>
            <person name="Sterndorff E.B."/>
            <person name="Faurdal D."/>
            <person name="Vuksanovic O."/>
            <person name="Mourched A.-S."/>
            <person name="Charusanti P."/>
            <person name="Shaw S."/>
            <person name="Blin K."/>
            <person name="Weber T."/>
        </authorList>
    </citation>
    <scope>NUCLEOTIDE SEQUENCE [LARGE SCALE GENOMIC DNA]</scope>
    <source>
        <strain evidence="2 3">NBC 01792</strain>
    </source>
</reference>
<name>A0ABZ1EVX3_9ACTN</name>
<dbReference type="Gene3D" id="3.30.559.30">
    <property type="entry name" value="Nonribosomal peptide synthetase, condensation domain"/>
    <property type="match status" value="1"/>
</dbReference>
<dbReference type="Gene3D" id="3.30.300.30">
    <property type="match status" value="1"/>
</dbReference>
<proteinExistence type="predicted"/>
<accession>A0ABZ1EVX3</accession>
<evidence type="ECO:0000313" key="3">
    <source>
        <dbReference type="Proteomes" id="UP001356428"/>
    </source>
</evidence>